<feature type="transmembrane region" description="Helical" evidence="7">
    <location>
        <begin position="268"/>
        <end position="288"/>
    </location>
</feature>
<keyword evidence="3" id="KW-0813">Transport</keyword>
<evidence type="ECO:0000256" key="1">
    <source>
        <dbReference type="ARBA" id="ARBA00004141"/>
    </source>
</evidence>
<feature type="transmembrane region" description="Helical" evidence="7">
    <location>
        <begin position="201"/>
        <end position="223"/>
    </location>
</feature>
<evidence type="ECO:0000256" key="2">
    <source>
        <dbReference type="ARBA" id="ARBA00006690"/>
    </source>
</evidence>
<evidence type="ECO:0000256" key="6">
    <source>
        <dbReference type="ARBA" id="ARBA00023136"/>
    </source>
</evidence>
<dbReference type="AlphaFoldDB" id="A0A485KZC6"/>
<name>A0A485KZC6_9STRA</name>
<accession>A0A485KZC6</accession>
<comment type="similarity">
    <text evidence="2">Belongs to the CRT-like transporter family.</text>
</comment>
<protein>
    <submittedName>
        <fullName evidence="9">Aste57867_13809 protein</fullName>
    </submittedName>
</protein>
<feature type="transmembrane region" description="Helical" evidence="7">
    <location>
        <begin position="295"/>
        <end position="314"/>
    </location>
</feature>
<dbReference type="PANTHER" id="PTHR31326:SF1">
    <property type="entry name" value="PROTEIN CLT2, CHLOROPLASTIC"/>
    <property type="match status" value="1"/>
</dbReference>
<organism evidence="9 10">
    <name type="scientific">Aphanomyces stellatus</name>
    <dbReference type="NCBI Taxonomy" id="120398"/>
    <lineage>
        <taxon>Eukaryota</taxon>
        <taxon>Sar</taxon>
        <taxon>Stramenopiles</taxon>
        <taxon>Oomycota</taxon>
        <taxon>Saprolegniomycetes</taxon>
        <taxon>Saprolegniales</taxon>
        <taxon>Verrucalvaceae</taxon>
        <taxon>Aphanomyces</taxon>
    </lineage>
</organism>
<dbReference type="OrthoDB" id="416555at2759"/>
<evidence type="ECO:0000313" key="8">
    <source>
        <dbReference type="EMBL" id="KAF0695375.1"/>
    </source>
</evidence>
<evidence type="ECO:0000256" key="3">
    <source>
        <dbReference type="ARBA" id="ARBA00022448"/>
    </source>
</evidence>
<dbReference type="GO" id="GO:0016020">
    <property type="term" value="C:membrane"/>
    <property type="evidence" value="ECO:0007669"/>
    <property type="project" value="UniProtKB-SubCell"/>
</dbReference>
<dbReference type="Proteomes" id="UP000332933">
    <property type="component" value="Unassembled WGS sequence"/>
</dbReference>
<comment type="subcellular location">
    <subcellularLocation>
        <location evidence="1">Membrane</location>
        <topology evidence="1">Multi-pass membrane protein</topology>
    </subcellularLocation>
</comment>
<gene>
    <name evidence="9" type="primary">Aste57867_13809</name>
    <name evidence="8" type="ORF">As57867_013759</name>
    <name evidence="9" type="ORF">ASTE57867_13809</name>
</gene>
<feature type="transmembrane region" description="Helical" evidence="7">
    <location>
        <begin position="137"/>
        <end position="157"/>
    </location>
</feature>
<dbReference type="Pfam" id="PF08627">
    <property type="entry name" value="CRT-like"/>
    <property type="match status" value="1"/>
</dbReference>
<evidence type="ECO:0000256" key="7">
    <source>
        <dbReference type="SAM" id="Phobius"/>
    </source>
</evidence>
<feature type="transmembrane region" description="Helical" evidence="7">
    <location>
        <begin position="326"/>
        <end position="345"/>
    </location>
</feature>
<evidence type="ECO:0000256" key="4">
    <source>
        <dbReference type="ARBA" id="ARBA00022692"/>
    </source>
</evidence>
<reference evidence="8" key="2">
    <citation type="submission" date="2019-06" db="EMBL/GenBank/DDBJ databases">
        <title>Genomics analysis of Aphanomyces spp. identifies a new class of oomycete effector associated with host adaptation.</title>
        <authorList>
            <person name="Gaulin E."/>
        </authorList>
    </citation>
    <scope>NUCLEOTIDE SEQUENCE</scope>
    <source>
        <strain evidence="8">CBS 578.67</strain>
    </source>
</reference>
<evidence type="ECO:0000256" key="5">
    <source>
        <dbReference type="ARBA" id="ARBA00022989"/>
    </source>
</evidence>
<sequence length="404" mass="44615">MMTLRSRVLHDSKLVIAVLVLVLAQCTNRVFHARVAFNYSQYLWYLANFIGPAAFQFVCWPVVWYKLYYTDHITPAMKSLPHYKFIIMSFLDMGSNLLSTVPVPHIGGNLSNVVSQLGLPFTMVLSRVLLRTQYKSAHIVGAILVVYGALVCMIPIFRGDEALNSPDPSPFWILLSVLSCVPSAGANVYKEINLKDVNLDVWYANAWICFYQVGWGILTLWTIRLPAFSDPPVAWTDFPSYVASAHNCFFGQPTTFNGITSACDGGIFVTYAQGLILSVLFNLLMMYIIREGSSVVYVVSSAVCLPLTGILYMIPALAGPLAMQKFTVFDGFALFIILLGMVSYYSEKEVWQSTDHTFKAKSPITYQTPSVKVIELHSKPLPGAPSSYGAVAIAPDDVHGGALA</sequence>
<evidence type="ECO:0000313" key="10">
    <source>
        <dbReference type="Proteomes" id="UP000332933"/>
    </source>
</evidence>
<keyword evidence="6 7" id="KW-0472">Membrane</keyword>
<evidence type="ECO:0000313" key="9">
    <source>
        <dbReference type="EMBL" id="VFT90641.1"/>
    </source>
</evidence>
<proteinExistence type="inferred from homology"/>
<keyword evidence="10" id="KW-1185">Reference proteome</keyword>
<feature type="transmembrane region" description="Helical" evidence="7">
    <location>
        <begin position="42"/>
        <end position="64"/>
    </location>
</feature>
<dbReference type="EMBL" id="VJMH01005482">
    <property type="protein sequence ID" value="KAF0695375.1"/>
    <property type="molecule type" value="Genomic_DNA"/>
</dbReference>
<dbReference type="InterPro" id="IPR013936">
    <property type="entry name" value="CRT-like"/>
</dbReference>
<dbReference type="PANTHER" id="PTHR31326">
    <property type="entry name" value="PROTEIN CLT2, CHLOROPLASTIC"/>
    <property type="match status" value="1"/>
</dbReference>
<feature type="transmembrane region" description="Helical" evidence="7">
    <location>
        <begin position="169"/>
        <end position="189"/>
    </location>
</feature>
<feature type="transmembrane region" description="Helical" evidence="7">
    <location>
        <begin position="113"/>
        <end position="130"/>
    </location>
</feature>
<reference evidence="9 10" key="1">
    <citation type="submission" date="2019-03" db="EMBL/GenBank/DDBJ databases">
        <authorList>
            <person name="Gaulin E."/>
            <person name="Dumas B."/>
        </authorList>
    </citation>
    <scope>NUCLEOTIDE SEQUENCE [LARGE SCALE GENOMIC DNA]</scope>
    <source>
        <strain evidence="9">CBS 568.67</strain>
    </source>
</reference>
<keyword evidence="4 7" id="KW-0812">Transmembrane</keyword>
<keyword evidence="5 7" id="KW-1133">Transmembrane helix</keyword>
<dbReference type="EMBL" id="CAADRA010005503">
    <property type="protein sequence ID" value="VFT90641.1"/>
    <property type="molecule type" value="Genomic_DNA"/>
</dbReference>